<dbReference type="AlphaFoldDB" id="B7J7G2"/>
<dbReference type="KEGG" id="afr:AFE_0986"/>
<accession>B7J7G2</accession>
<evidence type="ECO:0000313" key="2">
    <source>
        <dbReference type="Proteomes" id="UP000001362"/>
    </source>
</evidence>
<name>B7J7G2_ACIF2</name>
<dbReference type="PaxDb" id="243159-AFE_0986"/>
<dbReference type="STRING" id="243159.AFE_0986"/>
<sequence>MRKFLDKMGAALCKTRRHSVLAYHAQLHRGISEAAVALILDIAGAQQRFEQYAKPVLGAFAASGIATGEQITPPLIVDALRQLFKVLTTDVASWDPTLPDDEAERIGDLAIGLLMDLATWADRLGERPAKTALEMITVSIAAWVCNQHGLIHTLEPVVNGLAILANGHAEPAELRPLARLTGEVKEAAAADYAADLDGADPHRPWRILLLNWGITATRAHDPVEMRKAFAAIIHYLPADAPRFFQEGTQQMAQGDFPDAVRAVMTEAAEGAGHGLH</sequence>
<organism evidence="1 2">
    <name type="scientific">Acidithiobacillus ferrooxidans (strain ATCC 23270 / DSM 14882 / CIP 104768 / NCIMB 8455)</name>
    <name type="common">Ferrobacillus ferrooxidans (strain ATCC 23270)</name>
    <dbReference type="NCBI Taxonomy" id="243159"/>
    <lineage>
        <taxon>Bacteria</taxon>
        <taxon>Pseudomonadati</taxon>
        <taxon>Pseudomonadota</taxon>
        <taxon>Acidithiobacillia</taxon>
        <taxon>Acidithiobacillales</taxon>
        <taxon>Acidithiobacillaceae</taxon>
        <taxon>Acidithiobacillus</taxon>
    </lineage>
</organism>
<dbReference type="EMBL" id="CP001219">
    <property type="protein sequence ID" value="ACK77985.1"/>
    <property type="molecule type" value="Genomic_DNA"/>
</dbReference>
<reference evidence="1 2" key="1">
    <citation type="journal article" date="2008" name="BMC Genomics">
        <title>Acidithiobacillus ferrooxidans metabolism: from genome sequence to industrial applications.</title>
        <authorList>
            <person name="Valdes J."/>
            <person name="Pedroso I."/>
            <person name="Quatrini R."/>
            <person name="Dodson R.J."/>
            <person name="Tettelin H."/>
            <person name="Blake R.II."/>
            <person name="Eisen J.A."/>
            <person name="Holmes D.S."/>
        </authorList>
    </citation>
    <scope>NUCLEOTIDE SEQUENCE [LARGE SCALE GENOMIC DNA]</scope>
    <source>
        <strain evidence="2">ATCC 23270 / DSM 14882 / CIP 104768 / NCIMB 8455</strain>
    </source>
</reference>
<dbReference type="eggNOG" id="ENOG502Z9EG">
    <property type="taxonomic scope" value="Bacteria"/>
</dbReference>
<dbReference type="HOGENOM" id="CLU_098253_0_0_6"/>
<keyword evidence="2" id="KW-1185">Reference proteome</keyword>
<dbReference type="Proteomes" id="UP000001362">
    <property type="component" value="Chromosome"/>
</dbReference>
<proteinExistence type="predicted"/>
<gene>
    <name evidence="1" type="ordered locus">AFE_0986</name>
</gene>
<protein>
    <submittedName>
        <fullName evidence="1">Uncharacterized protein</fullName>
    </submittedName>
</protein>
<evidence type="ECO:0000313" key="1">
    <source>
        <dbReference type="EMBL" id="ACK77985.1"/>
    </source>
</evidence>